<organism evidence="1 2">
    <name type="scientific">Pyrus ussuriensis x Pyrus communis</name>
    <dbReference type="NCBI Taxonomy" id="2448454"/>
    <lineage>
        <taxon>Eukaryota</taxon>
        <taxon>Viridiplantae</taxon>
        <taxon>Streptophyta</taxon>
        <taxon>Embryophyta</taxon>
        <taxon>Tracheophyta</taxon>
        <taxon>Spermatophyta</taxon>
        <taxon>Magnoliopsida</taxon>
        <taxon>eudicotyledons</taxon>
        <taxon>Gunneridae</taxon>
        <taxon>Pentapetalae</taxon>
        <taxon>rosids</taxon>
        <taxon>fabids</taxon>
        <taxon>Rosales</taxon>
        <taxon>Rosaceae</taxon>
        <taxon>Amygdaloideae</taxon>
        <taxon>Maleae</taxon>
        <taxon>Pyrus</taxon>
    </lineage>
</organism>
<sequence>MLQFAYLPKLLTCFGSDTHGEYQWLHIPENKQPFFLSTSSDKFVNNEKKRGCFHGLISNEFVLN</sequence>
<evidence type="ECO:0000313" key="2">
    <source>
        <dbReference type="Proteomes" id="UP000327157"/>
    </source>
</evidence>
<protein>
    <submittedName>
        <fullName evidence="1">Uncharacterized protein</fullName>
    </submittedName>
</protein>
<dbReference type="Proteomes" id="UP000327157">
    <property type="component" value="Chromosome 6"/>
</dbReference>
<dbReference type="AlphaFoldDB" id="A0A5N5I1Y9"/>
<comment type="caution">
    <text evidence="1">The sequence shown here is derived from an EMBL/GenBank/DDBJ whole genome shotgun (WGS) entry which is preliminary data.</text>
</comment>
<gene>
    <name evidence="1" type="ORF">D8674_028669</name>
</gene>
<reference evidence="1 2" key="1">
    <citation type="submission" date="2019-09" db="EMBL/GenBank/DDBJ databases">
        <authorList>
            <person name="Ou C."/>
        </authorList>
    </citation>
    <scope>NUCLEOTIDE SEQUENCE [LARGE SCALE GENOMIC DNA]</scope>
    <source>
        <strain evidence="1">S2</strain>
        <tissue evidence="1">Leaf</tissue>
    </source>
</reference>
<keyword evidence="2" id="KW-1185">Reference proteome</keyword>
<dbReference type="EMBL" id="SMOL01000120">
    <property type="protein sequence ID" value="KAB2632422.1"/>
    <property type="molecule type" value="Genomic_DNA"/>
</dbReference>
<evidence type="ECO:0000313" key="1">
    <source>
        <dbReference type="EMBL" id="KAB2632422.1"/>
    </source>
</evidence>
<reference evidence="2" key="2">
    <citation type="submission" date="2019-10" db="EMBL/GenBank/DDBJ databases">
        <title>A de novo genome assembly of a pear dwarfing rootstock.</title>
        <authorList>
            <person name="Wang F."/>
            <person name="Wang J."/>
            <person name="Li S."/>
            <person name="Zhang Y."/>
            <person name="Fang M."/>
            <person name="Ma L."/>
            <person name="Zhao Y."/>
            <person name="Jiang S."/>
        </authorList>
    </citation>
    <scope>NUCLEOTIDE SEQUENCE [LARGE SCALE GENOMIC DNA]</scope>
</reference>
<name>A0A5N5I1Y9_9ROSA</name>
<proteinExistence type="predicted"/>
<reference evidence="1 2" key="3">
    <citation type="submission" date="2019-11" db="EMBL/GenBank/DDBJ databases">
        <title>A de novo genome assembly of a pear dwarfing rootstock.</title>
        <authorList>
            <person name="Wang F."/>
            <person name="Wang J."/>
            <person name="Li S."/>
            <person name="Zhang Y."/>
            <person name="Fang M."/>
            <person name="Ma L."/>
            <person name="Zhao Y."/>
            <person name="Jiang S."/>
        </authorList>
    </citation>
    <scope>NUCLEOTIDE SEQUENCE [LARGE SCALE GENOMIC DNA]</scope>
    <source>
        <strain evidence="1">S2</strain>
        <tissue evidence="1">Leaf</tissue>
    </source>
</reference>
<accession>A0A5N5I1Y9</accession>